<evidence type="ECO:0000259" key="1">
    <source>
        <dbReference type="Pfam" id="PF04993"/>
    </source>
</evidence>
<keyword evidence="3" id="KW-1185">Reference proteome</keyword>
<dbReference type="STRING" id="745366.GA0070213_110158"/>
<dbReference type="RefSeq" id="WP_091066640.1">
    <property type="nucleotide sequence ID" value="NZ_FMDM01000010.1"/>
</dbReference>
<name>A0A1C5JE23_9ACTN</name>
<gene>
    <name evidence="2" type="ORF">GA0070213_110158</name>
</gene>
<organism evidence="2 3">
    <name type="scientific">Micromonospora humi</name>
    <dbReference type="NCBI Taxonomy" id="745366"/>
    <lineage>
        <taxon>Bacteria</taxon>
        <taxon>Bacillati</taxon>
        <taxon>Actinomycetota</taxon>
        <taxon>Actinomycetes</taxon>
        <taxon>Micromonosporales</taxon>
        <taxon>Micromonosporaceae</taxon>
        <taxon>Micromonospora</taxon>
    </lineage>
</organism>
<reference evidence="3" key="1">
    <citation type="submission" date="2016-06" db="EMBL/GenBank/DDBJ databases">
        <authorList>
            <person name="Varghese N."/>
            <person name="Submissions Spin"/>
        </authorList>
    </citation>
    <scope>NUCLEOTIDE SEQUENCE [LARGE SCALE GENOMIC DNA]</scope>
    <source>
        <strain evidence="3">DSM 45647</strain>
    </source>
</reference>
<dbReference type="InterPro" id="IPR007076">
    <property type="entry name" value="TfoX_N"/>
</dbReference>
<dbReference type="Proteomes" id="UP000199360">
    <property type="component" value="Unassembled WGS sequence"/>
</dbReference>
<dbReference type="EMBL" id="FMDM01000010">
    <property type="protein sequence ID" value="SCG68837.1"/>
    <property type="molecule type" value="Genomic_DNA"/>
</dbReference>
<accession>A0A1C5JE23</accession>
<feature type="domain" description="TfoX N-terminal" evidence="1">
    <location>
        <begin position="19"/>
        <end position="104"/>
    </location>
</feature>
<sequence length="110" mass="11999">MAYDEDLANRVRELVGREPGLAERRMFGGLAMMLRGNMAVVVRGAGGLMVRVDPAESERALAEPGAEATVMRGRPMRGWVTVDPSACERDTDLARWVERGVRFAGGLPAR</sequence>
<protein>
    <submittedName>
        <fullName evidence="2">Transcriptional regulator of competence genes, TfoX/Sxy family</fullName>
    </submittedName>
</protein>
<dbReference type="Gene3D" id="3.30.1460.30">
    <property type="entry name" value="YgaC/TfoX-N like chaperone"/>
    <property type="match status" value="1"/>
</dbReference>
<dbReference type="SUPFAM" id="SSF159894">
    <property type="entry name" value="YgaC/TfoX-N like"/>
    <property type="match status" value="1"/>
</dbReference>
<dbReference type="OrthoDB" id="214902at2"/>
<proteinExistence type="predicted"/>
<dbReference type="Pfam" id="PF04993">
    <property type="entry name" value="TfoX_N"/>
    <property type="match status" value="1"/>
</dbReference>
<evidence type="ECO:0000313" key="2">
    <source>
        <dbReference type="EMBL" id="SCG68837.1"/>
    </source>
</evidence>
<dbReference type="AlphaFoldDB" id="A0A1C5JE23"/>
<evidence type="ECO:0000313" key="3">
    <source>
        <dbReference type="Proteomes" id="UP000199360"/>
    </source>
</evidence>